<feature type="non-terminal residue" evidence="3">
    <location>
        <position position="1"/>
    </location>
</feature>
<reference evidence="3" key="1">
    <citation type="submission" date="2017-07" db="EMBL/GenBank/DDBJ databases">
        <title>Taro Niue Genome Assembly and Annotation.</title>
        <authorList>
            <person name="Atibalentja N."/>
            <person name="Keating K."/>
            <person name="Fields C.J."/>
        </authorList>
    </citation>
    <scope>NUCLEOTIDE SEQUENCE</scope>
    <source>
        <strain evidence="3">Niue_2</strain>
        <tissue evidence="3">Leaf</tissue>
    </source>
</reference>
<sequence>LGSSQLPPCLRTAVASPPSPAPSSLSSSSPSPSCVGGEGSVVSCHAAAVAVLPSLHRCCCRHAVVRHFLFLSSPLPMLTKEEGRAPLLVPPRRCLFAAVPLTHHHHRVCCSYRCLLLITAAAAQERHGRAHLRSSLKLNMASKTSSAFPLLILVLLSTVAVFVTSTAAARVLPSEKFQTIAEGKSSGKPRAANGHGGYGYGPLNPGPVRRPKPGNPCPPYKRCRPPAEKH</sequence>
<evidence type="ECO:0000256" key="2">
    <source>
        <dbReference type="SAM" id="Phobius"/>
    </source>
</evidence>
<keyword evidence="2" id="KW-0812">Transmembrane</keyword>
<organism evidence="3 4">
    <name type="scientific">Colocasia esculenta</name>
    <name type="common">Wild taro</name>
    <name type="synonym">Arum esculentum</name>
    <dbReference type="NCBI Taxonomy" id="4460"/>
    <lineage>
        <taxon>Eukaryota</taxon>
        <taxon>Viridiplantae</taxon>
        <taxon>Streptophyta</taxon>
        <taxon>Embryophyta</taxon>
        <taxon>Tracheophyta</taxon>
        <taxon>Spermatophyta</taxon>
        <taxon>Magnoliopsida</taxon>
        <taxon>Liliopsida</taxon>
        <taxon>Araceae</taxon>
        <taxon>Aroideae</taxon>
        <taxon>Colocasieae</taxon>
        <taxon>Colocasia</taxon>
    </lineage>
</organism>
<evidence type="ECO:0000256" key="1">
    <source>
        <dbReference type="SAM" id="MobiDB-lite"/>
    </source>
</evidence>
<proteinExistence type="predicted"/>
<dbReference type="Proteomes" id="UP000652761">
    <property type="component" value="Unassembled WGS sequence"/>
</dbReference>
<dbReference type="AlphaFoldDB" id="A0A843V1H5"/>
<feature type="region of interest" description="Disordered" evidence="1">
    <location>
        <begin position="181"/>
        <end position="230"/>
    </location>
</feature>
<name>A0A843V1H5_COLES</name>
<keyword evidence="2" id="KW-0472">Membrane</keyword>
<dbReference type="EMBL" id="NMUH01001423">
    <property type="protein sequence ID" value="MQL92212.1"/>
    <property type="molecule type" value="Genomic_DNA"/>
</dbReference>
<comment type="caution">
    <text evidence="3">The sequence shown here is derived from an EMBL/GenBank/DDBJ whole genome shotgun (WGS) entry which is preliminary data.</text>
</comment>
<evidence type="ECO:0000313" key="3">
    <source>
        <dbReference type="EMBL" id="MQL92212.1"/>
    </source>
</evidence>
<gene>
    <name evidence="3" type="ORF">Taro_024828</name>
</gene>
<accession>A0A843V1H5</accession>
<keyword evidence="2" id="KW-1133">Transmembrane helix</keyword>
<protein>
    <submittedName>
        <fullName evidence="3">Uncharacterized protein</fullName>
    </submittedName>
</protein>
<evidence type="ECO:0000313" key="4">
    <source>
        <dbReference type="Proteomes" id="UP000652761"/>
    </source>
</evidence>
<keyword evidence="4" id="KW-1185">Reference proteome</keyword>
<feature type="transmembrane region" description="Helical" evidence="2">
    <location>
        <begin position="147"/>
        <end position="169"/>
    </location>
</feature>